<gene>
    <name evidence="2" type="ORF">O181_046020</name>
</gene>
<feature type="region of interest" description="Disordered" evidence="1">
    <location>
        <begin position="744"/>
        <end position="763"/>
    </location>
</feature>
<feature type="compositionally biased region" description="Basic and acidic residues" evidence="1">
    <location>
        <begin position="148"/>
        <end position="162"/>
    </location>
</feature>
<feature type="region of interest" description="Disordered" evidence="1">
    <location>
        <begin position="919"/>
        <end position="965"/>
    </location>
</feature>
<comment type="caution">
    <text evidence="2">The sequence shown here is derived from an EMBL/GenBank/DDBJ whole genome shotgun (WGS) entry which is preliminary data.</text>
</comment>
<feature type="compositionally biased region" description="Pro residues" evidence="1">
    <location>
        <begin position="414"/>
        <end position="427"/>
    </location>
</feature>
<proteinExistence type="predicted"/>
<dbReference type="AlphaFoldDB" id="A0A9Q3HLR9"/>
<feature type="compositionally biased region" description="Polar residues" evidence="1">
    <location>
        <begin position="953"/>
        <end position="963"/>
    </location>
</feature>
<feature type="compositionally biased region" description="Pro residues" evidence="1">
    <location>
        <begin position="387"/>
        <end position="397"/>
    </location>
</feature>
<feature type="compositionally biased region" description="Acidic residues" evidence="1">
    <location>
        <begin position="712"/>
        <end position="725"/>
    </location>
</feature>
<feature type="compositionally biased region" description="Pro residues" evidence="1">
    <location>
        <begin position="255"/>
        <end position="281"/>
    </location>
</feature>
<feature type="compositionally biased region" description="Basic and acidic residues" evidence="1">
    <location>
        <begin position="1019"/>
        <end position="1033"/>
    </location>
</feature>
<feature type="region of interest" description="Disordered" evidence="1">
    <location>
        <begin position="1"/>
        <end position="67"/>
    </location>
</feature>
<feature type="compositionally biased region" description="Basic residues" evidence="1">
    <location>
        <begin position="163"/>
        <end position="177"/>
    </location>
</feature>
<feature type="region of interest" description="Disordered" evidence="1">
    <location>
        <begin position="83"/>
        <end position="291"/>
    </location>
</feature>
<feature type="region of interest" description="Disordered" evidence="1">
    <location>
        <begin position="1016"/>
        <end position="1070"/>
    </location>
</feature>
<feature type="compositionally biased region" description="Polar residues" evidence="1">
    <location>
        <begin position="1037"/>
        <end position="1047"/>
    </location>
</feature>
<evidence type="ECO:0000313" key="2">
    <source>
        <dbReference type="EMBL" id="MBW0506305.1"/>
    </source>
</evidence>
<accession>A0A9Q3HLR9</accession>
<feature type="compositionally biased region" description="Pro residues" evidence="1">
    <location>
        <begin position="179"/>
        <end position="241"/>
    </location>
</feature>
<feature type="compositionally biased region" description="Basic residues" evidence="1">
    <location>
        <begin position="926"/>
        <end position="935"/>
    </location>
</feature>
<sequence length="1070" mass="121957">MVTAPNAPVDLEEGEISEGEQKPLKLSIREAGRHSPIPLPGYQPHSRDFPNNSHTHDPSTRVYASAKARKVMARVKKLGLRNSSLRIRHNETNYRDRDEDRSRNETRSDSHRPPSRPRRRPPERWSSNDPRSSVQPGRGYRSRSRSIYPDHDEKPIYDFQEYHHHHHPPPPPHHHNHPNPNPNPHPNPHADPNLNPYPNPNHDPYPNPNHDPYPNPNLNPYPNPNHNPYPNPNLNPYPNPNLNPHAHAHAHAHPNPNPDPNPNSYPNPNPNPYPYPNPNSNPYPNLNHHPNHQAIYQQDDQCDRSSLAFNEASQVSFQSEIPFEQQSTSQEPIQNSQLLPGYPPPDNYYQSQPPLPPPPPPQSHLPQDTNSLELAPSFPNQRDFYHPPAPPPPPPIQPEYDCHSHQIVEACVSPPQPYYPPPPPPPPQHHHLPSQPIPIGHELPEQHPPYHSYDSVEHHQAYPSPLVEHSPYDSYPRPNTHQNRLIIDDGVPTNYSGPSQDNYHHHHHHHQPNPEAPEACYDYQNSAPESFQTAPLLPHPSNSENFDSSCHRQSYPPNFDAGHPPQTQDMDFSLEPHPYNVVHPYTNPHCHDPVECYPRLDPLHSTPGDPSVTHIDQAFHFHPSGPQQLYHSNHLMDNADVEREHMSQSRSLDQEAAEREIRAIMIKLASWGVTEDYLVGIGVSEDLVRTRYRETVFQKAMAEAQQMINNEQQEEEEEADEEVTAGDEREERRESWVEFSFSQPLSPVTSSPITCGEGDPKMDKKLIGKEVDEKGRIVRELEPKRWIKHHAETSDEQNLAIQSRSTRLVSRSKSFHSKSQQDDIKEALVSATHHQTLRPKMRPQTSLSLDYQQDGWDSESIASPYLVNSDSKRLAPAAQEPTHILVTPELEIKAENVVATDELKGPKTVAQSIEIKDEAEEDDMKRSRKRIKSRKQVAEDKKESKAGKLMPSKQRNQVPNASNHLIEDGVEFGGELRRSLRRQSKNQVKTNEVDIIEIDKRMASVTSSSSVLVIENANNDDHDNGIEKIENSKKTSKTIPASNNPTEQAKDFSRNKRLKNAQRIKTKTKT</sequence>
<organism evidence="2 3">
    <name type="scientific">Austropuccinia psidii MF-1</name>
    <dbReference type="NCBI Taxonomy" id="1389203"/>
    <lineage>
        <taxon>Eukaryota</taxon>
        <taxon>Fungi</taxon>
        <taxon>Dikarya</taxon>
        <taxon>Basidiomycota</taxon>
        <taxon>Pucciniomycotina</taxon>
        <taxon>Pucciniomycetes</taxon>
        <taxon>Pucciniales</taxon>
        <taxon>Sphaerophragmiaceae</taxon>
        <taxon>Austropuccinia</taxon>
    </lineage>
</organism>
<feature type="compositionally biased region" description="Basic residues" evidence="1">
    <location>
        <begin position="1055"/>
        <end position="1070"/>
    </location>
</feature>
<feature type="compositionally biased region" description="Polar residues" evidence="1">
    <location>
        <begin position="744"/>
        <end position="753"/>
    </location>
</feature>
<feature type="region of interest" description="Disordered" evidence="1">
    <location>
        <begin position="709"/>
        <end position="732"/>
    </location>
</feature>
<name>A0A9Q3HLR9_9BASI</name>
<evidence type="ECO:0000256" key="1">
    <source>
        <dbReference type="SAM" id="MobiDB-lite"/>
    </source>
</evidence>
<feature type="compositionally biased region" description="Polar residues" evidence="1">
    <location>
        <begin position="540"/>
        <end position="556"/>
    </location>
</feature>
<dbReference type="EMBL" id="AVOT02019004">
    <property type="protein sequence ID" value="MBW0506305.1"/>
    <property type="molecule type" value="Genomic_DNA"/>
</dbReference>
<feature type="compositionally biased region" description="Basic and acidic residues" evidence="1">
    <location>
        <begin position="936"/>
        <end position="946"/>
    </location>
</feature>
<feature type="compositionally biased region" description="Polar residues" evidence="1">
    <location>
        <begin position="523"/>
        <end position="533"/>
    </location>
</feature>
<feature type="compositionally biased region" description="Basic and acidic residues" evidence="1">
    <location>
        <begin position="88"/>
        <end position="112"/>
    </location>
</feature>
<feature type="region of interest" description="Disordered" evidence="1">
    <location>
        <begin position="413"/>
        <end position="571"/>
    </location>
</feature>
<evidence type="ECO:0000313" key="3">
    <source>
        <dbReference type="Proteomes" id="UP000765509"/>
    </source>
</evidence>
<dbReference type="Proteomes" id="UP000765509">
    <property type="component" value="Unassembled WGS sequence"/>
</dbReference>
<feature type="region of interest" description="Disordered" evidence="1">
    <location>
        <begin position="322"/>
        <end position="400"/>
    </location>
</feature>
<feature type="compositionally biased region" description="Basic and acidic residues" evidence="1">
    <location>
        <begin position="19"/>
        <end position="33"/>
    </location>
</feature>
<feature type="compositionally biased region" description="Polar residues" evidence="1">
    <location>
        <begin position="322"/>
        <end position="338"/>
    </location>
</feature>
<protein>
    <submittedName>
        <fullName evidence="2">Uncharacterized protein</fullName>
    </submittedName>
</protein>
<feature type="compositionally biased region" description="Pro residues" evidence="1">
    <location>
        <begin position="353"/>
        <end position="363"/>
    </location>
</feature>
<keyword evidence="3" id="KW-1185">Reference proteome</keyword>
<reference evidence="2" key="1">
    <citation type="submission" date="2021-03" db="EMBL/GenBank/DDBJ databases">
        <title>Draft genome sequence of rust myrtle Austropuccinia psidii MF-1, a brazilian biotype.</title>
        <authorList>
            <person name="Quecine M.C."/>
            <person name="Pachon D.M.R."/>
            <person name="Bonatelli M.L."/>
            <person name="Correr F.H."/>
            <person name="Franceschini L.M."/>
            <person name="Leite T.F."/>
            <person name="Margarido G.R.A."/>
            <person name="Almeida C.A."/>
            <person name="Ferrarezi J.A."/>
            <person name="Labate C.A."/>
        </authorList>
    </citation>
    <scope>NUCLEOTIDE SEQUENCE</scope>
    <source>
        <strain evidence="2">MF-1</strain>
    </source>
</reference>